<sequence>MVKVSTLKGYGKVEMVVRRIAEREGWEIIQVRGALFDATTADLMEELPSYVECEQVRQHLLESGDEVLVPLPRGWLLARVR</sequence>
<accession>A0A399F5L8</accession>
<dbReference type="AlphaFoldDB" id="A0A399F5L8"/>
<dbReference type="EMBL" id="QWKZ01000001">
    <property type="protein sequence ID" value="RIH90162.1"/>
    <property type="molecule type" value="Genomic_DNA"/>
</dbReference>
<dbReference type="RefSeq" id="WP_119358806.1">
    <property type="nucleotide sequence ID" value="NZ_QWKZ01000001.1"/>
</dbReference>
<reference evidence="1 2" key="1">
    <citation type="submission" date="2018-08" db="EMBL/GenBank/DDBJ databases">
        <title>Meiothermus luteus KCTC 52599 genome sequencing project.</title>
        <authorList>
            <person name="Da Costa M.S."/>
            <person name="Albuquerque L."/>
            <person name="Raposo P."/>
            <person name="Froufe H.J.C."/>
            <person name="Barroso C.S."/>
            <person name="Egas C."/>
        </authorList>
    </citation>
    <scope>NUCLEOTIDE SEQUENCE [LARGE SCALE GENOMIC DNA]</scope>
    <source>
        <strain evidence="1 2">KCTC 52599</strain>
    </source>
</reference>
<evidence type="ECO:0000313" key="1">
    <source>
        <dbReference type="EMBL" id="RIH90162.1"/>
    </source>
</evidence>
<dbReference type="OrthoDB" id="9841384at2"/>
<protein>
    <submittedName>
        <fullName evidence="1">Uncharacterized protein</fullName>
    </submittedName>
</protein>
<organism evidence="1 2">
    <name type="scientific">Meiothermus luteus</name>
    <dbReference type="NCBI Taxonomy" id="2026184"/>
    <lineage>
        <taxon>Bacteria</taxon>
        <taxon>Thermotogati</taxon>
        <taxon>Deinococcota</taxon>
        <taxon>Deinococci</taxon>
        <taxon>Thermales</taxon>
        <taxon>Thermaceae</taxon>
        <taxon>Meiothermus</taxon>
    </lineage>
</organism>
<keyword evidence="2" id="KW-1185">Reference proteome</keyword>
<evidence type="ECO:0000313" key="2">
    <source>
        <dbReference type="Proteomes" id="UP000265800"/>
    </source>
</evidence>
<name>A0A399F5L8_9DEIN</name>
<comment type="caution">
    <text evidence="1">The sequence shown here is derived from an EMBL/GenBank/DDBJ whole genome shotgun (WGS) entry which is preliminary data.</text>
</comment>
<dbReference type="Proteomes" id="UP000265800">
    <property type="component" value="Unassembled WGS sequence"/>
</dbReference>
<proteinExistence type="predicted"/>
<gene>
    <name evidence="1" type="ORF">Mlute_00084</name>
</gene>